<dbReference type="OrthoDB" id="7412671at2"/>
<accession>A0A1I6L1C9</accession>
<evidence type="ECO:0000313" key="1">
    <source>
        <dbReference type="EMBL" id="SFR97088.1"/>
    </source>
</evidence>
<dbReference type="STRING" id="1166337.SAMN05192580_2119"/>
<dbReference type="Proteomes" id="UP000198824">
    <property type="component" value="Unassembled WGS sequence"/>
</dbReference>
<sequence length="105" mass="11238">MKDHVRADWRSTVLVCRKCSKKQSGGFGPDGDERLAKALARAVGGGRKRKAQVGVVEVDCLGICPKHAVVAVDAAHPGRWQLIRPGTPMDEVAERLGLIEGVVKA</sequence>
<protein>
    <recommendedName>
        <fullName evidence="3">(2Fe-2S) ferredoxin</fullName>
    </recommendedName>
</protein>
<name>A0A1I6L1C9_9SPHN</name>
<dbReference type="AlphaFoldDB" id="A0A1I6L1C9"/>
<organism evidence="1 2">
    <name type="scientific">Sphingomonas jatrophae</name>
    <dbReference type="NCBI Taxonomy" id="1166337"/>
    <lineage>
        <taxon>Bacteria</taxon>
        <taxon>Pseudomonadati</taxon>
        <taxon>Pseudomonadota</taxon>
        <taxon>Alphaproteobacteria</taxon>
        <taxon>Sphingomonadales</taxon>
        <taxon>Sphingomonadaceae</taxon>
        <taxon>Sphingomonas</taxon>
    </lineage>
</organism>
<keyword evidence="2" id="KW-1185">Reference proteome</keyword>
<evidence type="ECO:0008006" key="3">
    <source>
        <dbReference type="Google" id="ProtNLM"/>
    </source>
</evidence>
<proteinExistence type="predicted"/>
<evidence type="ECO:0000313" key="2">
    <source>
        <dbReference type="Proteomes" id="UP000198824"/>
    </source>
</evidence>
<dbReference type="RefSeq" id="WP_093314373.1">
    <property type="nucleotide sequence ID" value="NZ_FOZG01000002.1"/>
</dbReference>
<gene>
    <name evidence="1" type="ORF">SAMN05192580_2119</name>
</gene>
<dbReference type="EMBL" id="FOZG01000002">
    <property type="protein sequence ID" value="SFR97088.1"/>
    <property type="molecule type" value="Genomic_DNA"/>
</dbReference>
<dbReference type="Gene3D" id="3.40.30.10">
    <property type="entry name" value="Glutaredoxin"/>
    <property type="match status" value="1"/>
</dbReference>
<reference evidence="1 2" key="1">
    <citation type="submission" date="2016-10" db="EMBL/GenBank/DDBJ databases">
        <authorList>
            <person name="de Groot N.N."/>
        </authorList>
    </citation>
    <scope>NUCLEOTIDE SEQUENCE [LARGE SCALE GENOMIC DNA]</scope>
    <source>
        <strain evidence="1 2">S5-249</strain>
    </source>
</reference>